<keyword evidence="2" id="KW-0560">Oxidoreductase</keyword>
<dbReference type="STRING" id="376489.A5892_07995"/>
<dbReference type="Proteomes" id="UP000077875">
    <property type="component" value="Chromosome"/>
</dbReference>
<dbReference type="GO" id="GO:0019290">
    <property type="term" value="P:siderophore biosynthetic process"/>
    <property type="evidence" value="ECO:0007669"/>
    <property type="project" value="InterPro"/>
</dbReference>
<reference evidence="4 5" key="1">
    <citation type="submission" date="2016-04" db="EMBL/GenBank/DDBJ databases">
        <title>Complete Genome Sequence of Halotalea alkalilenta IHB B 13600.</title>
        <authorList>
            <person name="Swarnkar M.K."/>
            <person name="Sharma A."/>
            <person name="Kaushal K."/>
            <person name="Soni R."/>
            <person name="Rana S."/>
            <person name="Singh A.K."/>
            <person name="Gulati A."/>
        </authorList>
    </citation>
    <scope>NUCLEOTIDE SEQUENCE [LARGE SCALE GENOMIC DNA]</scope>
    <source>
        <strain evidence="4 5">IHB B 13600</strain>
    </source>
</reference>
<evidence type="ECO:0000256" key="3">
    <source>
        <dbReference type="NCBIfam" id="TIGR04316"/>
    </source>
</evidence>
<sequence>MVSGAAQGIGECLVRRLLEQGARVAALDLKQAGLERLAATLDAGERLSLHPLDVADTQAVDQAVAAAEAIHGPIDHLASVAGVLQMGRVVDLEDHEWERALSINAGGPFRLARAVARRMIPRRRGAIVVVSSNAAGTPRMEMGAYAASKAAATQLTRCLGLELAEYGIRCNVVSPGSTDTGMQRGMWADESGRAKVIEGSLASFKAGIPLGKIATPDDVSDAILFLLSPRAGHITLHDLRIDGGATFDLG</sequence>
<dbReference type="InterPro" id="IPR002347">
    <property type="entry name" value="SDR_fam"/>
</dbReference>
<dbReference type="NCBIfam" id="TIGR04316">
    <property type="entry name" value="dhbA_paeA"/>
    <property type="match status" value="1"/>
</dbReference>
<dbReference type="PRINTS" id="PR00080">
    <property type="entry name" value="SDRFAMILY"/>
</dbReference>
<dbReference type="EC" id="1.3.1.28" evidence="3"/>
<dbReference type="AlphaFoldDB" id="A0A172YK22"/>
<dbReference type="PANTHER" id="PTHR24321">
    <property type="entry name" value="DEHYDROGENASES, SHORT CHAIN"/>
    <property type="match status" value="1"/>
</dbReference>
<dbReference type="Gene3D" id="3.40.50.720">
    <property type="entry name" value="NAD(P)-binding Rossmann-like Domain"/>
    <property type="match status" value="1"/>
</dbReference>
<dbReference type="Pfam" id="PF13561">
    <property type="entry name" value="adh_short_C2"/>
    <property type="match status" value="1"/>
</dbReference>
<dbReference type="NCBIfam" id="NF006074">
    <property type="entry name" value="PRK08220.1"/>
    <property type="match status" value="1"/>
</dbReference>
<dbReference type="SUPFAM" id="SSF51735">
    <property type="entry name" value="NAD(P)-binding Rossmann-fold domains"/>
    <property type="match status" value="1"/>
</dbReference>
<evidence type="ECO:0000313" key="4">
    <source>
        <dbReference type="EMBL" id="ANF59559.1"/>
    </source>
</evidence>
<dbReference type="PRINTS" id="PR01397">
    <property type="entry name" value="DHBDHDRGNASE"/>
</dbReference>
<dbReference type="InterPro" id="IPR036291">
    <property type="entry name" value="NAD(P)-bd_dom_sf"/>
</dbReference>
<dbReference type="InterPro" id="IPR020904">
    <property type="entry name" value="Sc_DH/Rdtase_CS"/>
</dbReference>
<accession>A0A172YK22</accession>
<dbReference type="PROSITE" id="PS00061">
    <property type="entry name" value="ADH_SHORT"/>
    <property type="match status" value="1"/>
</dbReference>
<dbReference type="PANTHER" id="PTHR24321:SF13">
    <property type="entry name" value="2,3-DIHYDRO-2,3-DIHYDROXYBENZOATE DEHYDROGENASE"/>
    <property type="match status" value="1"/>
</dbReference>
<dbReference type="EMBL" id="CP015243">
    <property type="protein sequence ID" value="ANF59559.1"/>
    <property type="molecule type" value="Genomic_DNA"/>
</dbReference>
<dbReference type="KEGG" id="haa:A5892_07995"/>
<organism evidence="4 5">
    <name type="scientific">Halotalea alkalilenta</name>
    <dbReference type="NCBI Taxonomy" id="376489"/>
    <lineage>
        <taxon>Bacteria</taxon>
        <taxon>Pseudomonadati</taxon>
        <taxon>Pseudomonadota</taxon>
        <taxon>Gammaproteobacteria</taxon>
        <taxon>Oceanospirillales</taxon>
        <taxon>Halomonadaceae</taxon>
        <taxon>Halotalea</taxon>
    </lineage>
</organism>
<evidence type="ECO:0000256" key="2">
    <source>
        <dbReference type="ARBA" id="ARBA00023002"/>
    </source>
</evidence>
<dbReference type="FunFam" id="3.40.50.720:FF:000084">
    <property type="entry name" value="Short-chain dehydrogenase reductase"/>
    <property type="match status" value="1"/>
</dbReference>
<keyword evidence="5" id="KW-1185">Reference proteome</keyword>
<proteinExistence type="inferred from homology"/>
<gene>
    <name evidence="4" type="ORF">A5892_07995</name>
</gene>
<protein>
    <recommendedName>
        <fullName evidence="3">2,3-dihydro-2,3-dihydroxybenzoate dehydrogenase</fullName>
        <ecNumber evidence="3">1.3.1.28</ecNumber>
    </recommendedName>
</protein>
<comment type="similarity">
    <text evidence="1">Belongs to the short-chain dehydrogenases/reductases (SDR) family.</text>
</comment>
<evidence type="ECO:0000256" key="1">
    <source>
        <dbReference type="ARBA" id="ARBA00006484"/>
    </source>
</evidence>
<name>A0A172YK22_9GAMM</name>
<dbReference type="InterPro" id="IPR003560">
    <property type="entry name" value="DHB_DH"/>
</dbReference>
<evidence type="ECO:0000313" key="5">
    <source>
        <dbReference type="Proteomes" id="UP000077875"/>
    </source>
</evidence>
<dbReference type="GO" id="GO:0008667">
    <property type="term" value="F:2,3-dihydro-2,3-dihydroxybenzoate dehydrogenase activity"/>
    <property type="evidence" value="ECO:0007669"/>
    <property type="project" value="UniProtKB-UniRule"/>
</dbReference>